<dbReference type="PANTHER" id="PTHR12934:SF11">
    <property type="entry name" value="LARGE RIBOSOMAL SUBUNIT PROTEIN UL15M"/>
    <property type="match status" value="1"/>
</dbReference>
<reference evidence="6" key="1">
    <citation type="submission" date="2022-07" db="EMBL/GenBank/DDBJ databases">
        <title>Evaluation of T. orientalis genome assembly methods using nanopore sequencing and analysis of variation between genomes.</title>
        <authorList>
            <person name="Yam J."/>
            <person name="Micallef M.L."/>
            <person name="Liu M."/>
            <person name="Djordjevic S.P."/>
            <person name="Bogema D.R."/>
            <person name="Jenkins C."/>
        </authorList>
    </citation>
    <scope>NUCLEOTIDE SEQUENCE</scope>
    <source>
        <strain evidence="6">Goon Nure</strain>
    </source>
</reference>
<feature type="domain" description="Large ribosomal subunit protein uL15/eL18" evidence="5">
    <location>
        <begin position="355"/>
        <end position="424"/>
    </location>
</feature>
<dbReference type="Pfam" id="PF00828">
    <property type="entry name" value="Ribosomal_L27A"/>
    <property type="match status" value="1"/>
</dbReference>
<dbReference type="PANTHER" id="PTHR12934">
    <property type="entry name" value="50S RIBOSOMAL PROTEIN L15"/>
    <property type="match status" value="1"/>
</dbReference>
<keyword evidence="2 6" id="KW-0689">Ribosomal protein</keyword>
<organism evidence="6 7">
    <name type="scientific">Theileria orientalis</name>
    <dbReference type="NCBI Taxonomy" id="68886"/>
    <lineage>
        <taxon>Eukaryota</taxon>
        <taxon>Sar</taxon>
        <taxon>Alveolata</taxon>
        <taxon>Apicomplexa</taxon>
        <taxon>Aconoidasida</taxon>
        <taxon>Piroplasmida</taxon>
        <taxon>Theileriidae</taxon>
        <taxon>Theileria</taxon>
    </lineage>
</organism>
<feature type="compositionally biased region" description="Basic residues" evidence="4">
    <location>
        <begin position="271"/>
        <end position="284"/>
    </location>
</feature>
<dbReference type="EMBL" id="CP056071">
    <property type="protein sequence ID" value="UKK01677.2"/>
    <property type="molecule type" value="Genomic_DNA"/>
</dbReference>
<comment type="similarity">
    <text evidence="1">Belongs to the universal ribosomal protein uL15 family.</text>
</comment>
<dbReference type="GO" id="GO:0003735">
    <property type="term" value="F:structural constituent of ribosome"/>
    <property type="evidence" value="ECO:0007669"/>
    <property type="project" value="InterPro"/>
</dbReference>
<evidence type="ECO:0000313" key="7">
    <source>
        <dbReference type="Proteomes" id="UP000244811"/>
    </source>
</evidence>
<accession>A0A976MCA8</accession>
<dbReference type="GO" id="GO:0005762">
    <property type="term" value="C:mitochondrial large ribosomal subunit"/>
    <property type="evidence" value="ECO:0007669"/>
    <property type="project" value="TreeGrafter"/>
</dbReference>
<protein>
    <submittedName>
        <fullName evidence="6">Ribosomal protein L15</fullName>
    </submittedName>
</protein>
<gene>
    <name evidence="6" type="ORF">MACK_001030</name>
</gene>
<evidence type="ECO:0000259" key="5">
    <source>
        <dbReference type="Pfam" id="PF00828"/>
    </source>
</evidence>
<feature type="region of interest" description="Disordered" evidence="4">
    <location>
        <begin position="271"/>
        <end position="305"/>
    </location>
</feature>
<dbReference type="NCBIfam" id="TIGR01071">
    <property type="entry name" value="rplO_bact"/>
    <property type="match status" value="1"/>
</dbReference>
<evidence type="ECO:0000256" key="4">
    <source>
        <dbReference type="SAM" id="MobiDB-lite"/>
    </source>
</evidence>
<evidence type="ECO:0000256" key="3">
    <source>
        <dbReference type="ARBA" id="ARBA00023274"/>
    </source>
</evidence>
<evidence type="ECO:0000256" key="2">
    <source>
        <dbReference type="ARBA" id="ARBA00022980"/>
    </source>
</evidence>
<dbReference type="InterPro" id="IPR030878">
    <property type="entry name" value="Ribosomal_uL15"/>
</dbReference>
<dbReference type="SUPFAM" id="SSF52080">
    <property type="entry name" value="Ribosomal proteins L15p and L18e"/>
    <property type="match status" value="1"/>
</dbReference>
<dbReference type="InterPro" id="IPR021131">
    <property type="entry name" value="Ribosomal_uL15/eL18"/>
</dbReference>
<sequence length="476" mass="55696">MHFYIIFGYCVKLGICYIIKNRITPVNSDIFYEKVRRQDLKVNNETEIIQQPKRIEYTEEDILKEEEEIKNFFELNSFGIKRDKVPRAHPLYKFLKYERKHVIKLERFNKNRNVELRKQEWRDFFHSVKDGTDEKIFNEEQQEIWKKVLTKCAEVSAPLSEELAEIESNGQLELEEKYKLSAEIKEQMLELQNEVFDSFEKELNETGALKAAQEYLEKIPEYVWDLSQRDPRHSVFKLPKNVEIPYKEKWENTDFRNVLKEGEEVVKLHKLPKSGEKKKKRLGRGHGSGKGGSSGRGCKGQKHRSGKYINPMFEGGQTPLYRRLPKFVGRPLGPGVRYQRYNYELIPLKELNKAPDGAIVDWATLERMGGKLGRYQLNHPIKVVGSKRAHGEKQTELTAKNLIVKAHAFTKSAAKAIMDAGGKCLLLRPKTQDIVEEEYNPLIPRAKRYIFSGKISRHERRRREIIEAVMEETTVK</sequence>
<dbReference type="InterPro" id="IPR036227">
    <property type="entry name" value="Ribosomal_uL15/eL18_sf"/>
</dbReference>
<dbReference type="GO" id="GO:0006412">
    <property type="term" value="P:translation"/>
    <property type="evidence" value="ECO:0007669"/>
    <property type="project" value="InterPro"/>
</dbReference>
<dbReference type="Proteomes" id="UP000244811">
    <property type="component" value="Chromosome 2"/>
</dbReference>
<dbReference type="InterPro" id="IPR005749">
    <property type="entry name" value="Ribosomal_uL15_bac-type"/>
</dbReference>
<proteinExistence type="inferred from homology"/>
<name>A0A976MCA8_THEOR</name>
<dbReference type="Gene3D" id="3.100.10.10">
    <property type="match status" value="1"/>
</dbReference>
<keyword evidence="3" id="KW-0687">Ribonucleoprotein</keyword>
<evidence type="ECO:0000256" key="1">
    <source>
        <dbReference type="ARBA" id="ARBA00007320"/>
    </source>
</evidence>
<dbReference type="HAMAP" id="MF_01341">
    <property type="entry name" value="Ribosomal_uL15"/>
    <property type="match status" value="1"/>
</dbReference>
<dbReference type="AlphaFoldDB" id="A0A976MCA8"/>
<feature type="compositionally biased region" description="Gly residues" evidence="4">
    <location>
        <begin position="285"/>
        <end position="298"/>
    </location>
</feature>
<evidence type="ECO:0000313" key="6">
    <source>
        <dbReference type="EMBL" id="UKK01677.2"/>
    </source>
</evidence>